<dbReference type="RefSeq" id="WP_090950063.1">
    <property type="nucleotide sequence ID" value="NZ_FOJS01000026.1"/>
</dbReference>
<dbReference type="GO" id="GO:0051903">
    <property type="term" value="F:S-(hydroxymethyl)glutathione dehydrogenase [NAD(P)+] activity"/>
    <property type="evidence" value="ECO:0007669"/>
    <property type="project" value="TreeGrafter"/>
</dbReference>
<feature type="domain" description="Enoyl reductase (ER)" evidence="7">
    <location>
        <begin position="13"/>
        <end position="360"/>
    </location>
</feature>
<dbReference type="OrthoDB" id="9806940at2"/>
<reference evidence="9" key="1">
    <citation type="submission" date="2016-10" db="EMBL/GenBank/DDBJ databases">
        <authorList>
            <person name="Varghese N."/>
            <person name="Submissions S."/>
        </authorList>
    </citation>
    <scope>NUCLEOTIDE SEQUENCE [LARGE SCALE GENOMIC DNA]</scope>
    <source>
        <strain evidence="9">M1</strain>
    </source>
</reference>
<keyword evidence="3 6" id="KW-0862">Zinc</keyword>
<name>A0A1I0TFF3_9BACL</name>
<dbReference type="Proteomes" id="UP000198650">
    <property type="component" value="Unassembled WGS sequence"/>
</dbReference>
<gene>
    <name evidence="8" type="ORF">SAMN05192569_102611</name>
</gene>
<evidence type="ECO:0000256" key="4">
    <source>
        <dbReference type="ARBA" id="ARBA00023002"/>
    </source>
</evidence>
<dbReference type="InterPro" id="IPR036291">
    <property type="entry name" value="NAD(P)-bd_dom_sf"/>
</dbReference>
<dbReference type="Pfam" id="PF00107">
    <property type="entry name" value="ADH_zinc_N"/>
    <property type="match status" value="1"/>
</dbReference>
<dbReference type="InterPro" id="IPR011032">
    <property type="entry name" value="GroES-like_sf"/>
</dbReference>
<evidence type="ECO:0000256" key="3">
    <source>
        <dbReference type="ARBA" id="ARBA00022833"/>
    </source>
</evidence>
<protein>
    <submittedName>
        <fullName evidence="8">Aryl-alcohol dehydrogenase</fullName>
    </submittedName>
</protein>
<dbReference type="InterPro" id="IPR013154">
    <property type="entry name" value="ADH-like_N"/>
</dbReference>
<dbReference type="InterPro" id="IPR002328">
    <property type="entry name" value="ADH_Zn_CS"/>
</dbReference>
<keyword evidence="9" id="KW-1185">Reference proteome</keyword>
<comment type="cofactor">
    <cofactor evidence="1 6">
        <name>Zn(2+)</name>
        <dbReference type="ChEBI" id="CHEBI:29105"/>
    </cofactor>
</comment>
<dbReference type="EMBL" id="FOJS01000026">
    <property type="protein sequence ID" value="SFA50528.1"/>
    <property type="molecule type" value="Genomic_DNA"/>
</dbReference>
<dbReference type="CDD" id="cd08278">
    <property type="entry name" value="benzyl_alcohol_DH"/>
    <property type="match status" value="1"/>
</dbReference>
<dbReference type="PANTHER" id="PTHR43880">
    <property type="entry name" value="ALCOHOL DEHYDROGENASE"/>
    <property type="match status" value="1"/>
</dbReference>
<evidence type="ECO:0000256" key="1">
    <source>
        <dbReference type="ARBA" id="ARBA00001947"/>
    </source>
</evidence>
<evidence type="ECO:0000259" key="7">
    <source>
        <dbReference type="SMART" id="SM00829"/>
    </source>
</evidence>
<evidence type="ECO:0000256" key="6">
    <source>
        <dbReference type="RuleBase" id="RU361277"/>
    </source>
</evidence>
<sequence length="364" mass="38424">MEIQAAVVHEKAGNIALEKVELDEPKENEVLVKIVGTGICHTDLGVQHQHIQTPLPIVLGHEGAGIVEKVGPGVTEFEPGDHVVISFSYCGKCRSCLEGHPAACENLGKLNFGGCLLDGTTRLKKDGKEVATLFGQSSLATYAVSHVNNLVKVDKDVDLTILGPLACGIQTGAGTVLNKLKPAFGSSIAVFGCGGVGLSAVMAANLTPCLNIIAVDINDDRLALAKELGATHTINSKKTDVVQEIYSITGGGVDYAVESTGVPEVVLQSIHSLKSRGVVAVVGVGGKTSIHIHDDLIPPNRTVVGVVEGDAIPKLFIPKLIDFYKKGKFPFDKMIKTYSFKNINDAINDMNAGKTIKPVITFSE</sequence>
<dbReference type="PANTHER" id="PTHR43880:SF12">
    <property type="entry name" value="ALCOHOL DEHYDROGENASE CLASS-3"/>
    <property type="match status" value="1"/>
</dbReference>
<dbReference type="SUPFAM" id="SSF50129">
    <property type="entry name" value="GroES-like"/>
    <property type="match status" value="2"/>
</dbReference>
<dbReference type="GO" id="GO:0005829">
    <property type="term" value="C:cytosol"/>
    <property type="evidence" value="ECO:0007669"/>
    <property type="project" value="TreeGrafter"/>
</dbReference>
<dbReference type="STRING" id="186116.SAMN05192569_102611"/>
<dbReference type="Pfam" id="PF08240">
    <property type="entry name" value="ADH_N"/>
    <property type="match status" value="1"/>
</dbReference>
<dbReference type="GO" id="GO:0046294">
    <property type="term" value="P:formaldehyde catabolic process"/>
    <property type="evidence" value="ECO:0007669"/>
    <property type="project" value="TreeGrafter"/>
</dbReference>
<keyword evidence="2 6" id="KW-0479">Metal-binding</keyword>
<evidence type="ECO:0000313" key="8">
    <source>
        <dbReference type="EMBL" id="SFA50528.1"/>
    </source>
</evidence>
<dbReference type="Gene3D" id="3.40.50.720">
    <property type="entry name" value="NAD(P)-binding Rossmann-like Domain"/>
    <property type="match status" value="1"/>
</dbReference>
<dbReference type="InterPro" id="IPR013149">
    <property type="entry name" value="ADH-like_C"/>
</dbReference>
<evidence type="ECO:0000313" key="9">
    <source>
        <dbReference type="Proteomes" id="UP000198650"/>
    </source>
</evidence>
<dbReference type="PROSITE" id="PS00059">
    <property type="entry name" value="ADH_ZINC"/>
    <property type="match status" value="1"/>
</dbReference>
<comment type="similarity">
    <text evidence="6">Belongs to the zinc-containing alcohol dehydrogenase family.</text>
</comment>
<evidence type="ECO:0000256" key="2">
    <source>
        <dbReference type="ARBA" id="ARBA00022723"/>
    </source>
</evidence>
<dbReference type="AlphaFoldDB" id="A0A1I0TFF3"/>
<dbReference type="FunFam" id="3.40.50.720:FF:000003">
    <property type="entry name" value="S-(hydroxymethyl)glutathione dehydrogenase"/>
    <property type="match status" value="1"/>
</dbReference>
<evidence type="ECO:0000256" key="5">
    <source>
        <dbReference type="ARBA" id="ARBA00023027"/>
    </source>
</evidence>
<keyword evidence="4" id="KW-0560">Oxidoreductase</keyword>
<organism evidence="8 9">
    <name type="scientific">Parageobacillus thermantarcticus</name>
    <dbReference type="NCBI Taxonomy" id="186116"/>
    <lineage>
        <taxon>Bacteria</taxon>
        <taxon>Bacillati</taxon>
        <taxon>Bacillota</taxon>
        <taxon>Bacilli</taxon>
        <taxon>Bacillales</taxon>
        <taxon>Anoxybacillaceae</taxon>
        <taxon>Parageobacillus</taxon>
    </lineage>
</organism>
<dbReference type="SUPFAM" id="SSF51735">
    <property type="entry name" value="NAD(P)-binding Rossmann-fold domains"/>
    <property type="match status" value="1"/>
</dbReference>
<dbReference type="SMART" id="SM00829">
    <property type="entry name" value="PKS_ER"/>
    <property type="match status" value="1"/>
</dbReference>
<accession>A0A1I0TFF3</accession>
<dbReference type="InterPro" id="IPR020843">
    <property type="entry name" value="ER"/>
</dbReference>
<dbReference type="Gene3D" id="3.90.180.10">
    <property type="entry name" value="Medium-chain alcohol dehydrogenases, catalytic domain"/>
    <property type="match status" value="1"/>
</dbReference>
<dbReference type="GO" id="GO:0008270">
    <property type="term" value="F:zinc ion binding"/>
    <property type="evidence" value="ECO:0007669"/>
    <property type="project" value="InterPro"/>
</dbReference>
<keyword evidence="5" id="KW-0520">NAD</keyword>
<proteinExistence type="inferred from homology"/>